<sequence length="56" mass="6098">AWKLPKGALRVTAGAKGRRKTLLVADMESTIIANEFVNELAELAGAASRSRRCRSR</sequence>
<gene>
    <name evidence="1" type="ORF">LCGC14_2609710</name>
</gene>
<protein>
    <submittedName>
        <fullName evidence="1">Uncharacterized protein</fullName>
    </submittedName>
</protein>
<feature type="non-terminal residue" evidence="1">
    <location>
        <position position="1"/>
    </location>
</feature>
<accession>A0A0F9CYY3</accession>
<reference evidence="1" key="1">
    <citation type="journal article" date="2015" name="Nature">
        <title>Complex archaea that bridge the gap between prokaryotes and eukaryotes.</title>
        <authorList>
            <person name="Spang A."/>
            <person name="Saw J.H."/>
            <person name="Jorgensen S.L."/>
            <person name="Zaremba-Niedzwiedzka K."/>
            <person name="Martijn J."/>
            <person name="Lind A.E."/>
            <person name="van Eijk R."/>
            <person name="Schleper C."/>
            <person name="Guy L."/>
            <person name="Ettema T.J."/>
        </authorList>
    </citation>
    <scope>NUCLEOTIDE SEQUENCE</scope>
</reference>
<organism evidence="1">
    <name type="scientific">marine sediment metagenome</name>
    <dbReference type="NCBI Taxonomy" id="412755"/>
    <lineage>
        <taxon>unclassified sequences</taxon>
        <taxon>metagenomes</taxon>
        <taxon>ecological metagenomes</taxon>
    </lineage>
</organism>
<name>A0A0F9CYY3_9ZZZZ</name>
<evidence type="ECO:0000313" key="1">
    <source>
        <dbReference type="EMBL" id="KKL05073.1"/>
    </source>
</evidence>
<proteinExistence type="predicted"/>
<comment type="caution">
    <text evidence="1">The sequence shown here is derived from an EMBL/GenBank/DDBJ whole genome shotgun (WGS) entry which is preliminary data.</text>
</comment>
<dbReference type="EMBL" id="LAZR01044269">
    <property type="protein sequence ID" value="KKL05073.1"/>
    <property type="molecule type" value="Genomic_DNA"/>
</dbReference>
<dbReference type="AlphaFoldDB" id="A0A0F9CYY3"/>